<accession>A0AAV6HXS7</accession>
<keyword evidence="3" id="KW-0808">Transferase</keyword>
<dbReference type="Gene3D" id="3.40.30.10">
    <property type="entry name" value="Glutaredoxin"/>
    <property type="match status" value="2"/>
</dbReference>
<dbReference type="EC" id="2.5.1.18" evidence="1"/>
<name>A0AAV6HXS7_9ERIC</name>
<dbReference type="InterPro" id="IPR010987">
    <property type="entry name" value="Glutathione-S-Trfase_C-like"/>
</dbReference>
<dbReference type="PROSITE" id="PS50404">
    <property type="entry name" value="GST_NTER"/>
    <property type="match status" value="2"/>
</dbReference>
<evidence type="ECO:0000256" key="1">
    <source>
        <dbReference type="ARBA" id="ARBA00012452"/>
    </source>
</evidence>
<organism evidence="8 9">
    <name type="scientific">Rhododendron griersonianum</name>
    <dbReference type="NCBI Taxonomy" id="479676"/>
    <lineage>
        <taxon>Eukaryota</taxon>
        <taxon>Viridiplantae</taxon>
        <taxon>Streptophyta</taxon>
        <taxon>Embryophyta</taxon>
        <taxon>Tracheophyta</taxon>
        <taxon>Spermatophyta</taxon>
        <taxon>Magnoliopsida</taxon>
        <taxon>eudicotyledons</taxon>
        <taxon>Gunneridae</taxon>
        <taxon>Pentapetalae</taxon>
        <taxon>asterids</taxon>
        <taxon>Ericales</taxon>
        <taxon>Ericaceae</taxon>
        <taxon>Ericoideae</taxon>
        <taxon>Rhodoreae</taxon>
        <taxon>Rhododendron</taxon>
    </lineage>
</organism>
<comment type="similarity">
    <text evidence="4">Belongs to the GST superfamily. Tau family.</text>
</comment>
<keyword evidence="2" id="KW-0216">Detoxification</keyword>
<evidence type="ECO:0000313" key="9">
    <source>
        <dbReference type="Proteomes" id="UP000823749"/>
    </source>
</evidence>
<dbReference type="Gene3D" id="1.20.1050.10">
    <property type="match status" value="2"/>
</dbReference>
<dbReference type="CDD" id="cd03058">
    <property type="entry name" value="GST_N_Tau"/>
    <property type="match status" value="2"/>
</dbReference>
<dbReference type="SFLD" id="SFLDG00358">
    <property type="entry name" value="Main_(cytGST)"/>
    <property type="match status" value="1"/>
</dbReference>
<dbReference type="PANTHER" id="PTHR11260">
    <property type="entry name" value="GLUTATHIONE S-TRANSFERASE, GST, SUPERFAMILY, GST DOMAIN CONTAINING"/>
    <property type="match status" value="1"/>
</dbReference>
<sequence length="359" mass="40377">MASVKVLGTAQSPYVNRVQIALNLKSIDYEFLQEQYGSKSELLLKSNPVHKRIPVLIHGEKPICESLIIVQYIDEVWIDGPSILPSDQYDRATARFWATYFDEKLLLNLPNPYPLLKTHFLFTNSVLRYFSFKSMASVKVLGTAQSPYVNRVQIALNLKSVDYEFLEEPFGSKSELLLKSNPVHKKIPVLIHGEKPICESLIIVQYIDEVWIDGPSILPSDPYDRATVRFWAAYFDDKLLPTIAVLRNVVGEEAKAAALEKVIEGLVPLEDAFTKCSKGKDFFGGDTIGYLDIAFGSFLRWISAIEVMANVKLFDEIKTPGLFGWAKMFGSNAAVKDVFPKTELFVELLKKSAARANAQ</sequence>
<dbReference type="SUPFAM" id="SSF47616">
    <property type="entry name" value="GST C-terminal domain-like"/>
    <property type="match status" value="1"/>
</dbReference>
<dbReference type="FunFam" id="1.20.1050.10:FF:000016">
    <property type="entry name" value="Glutathione S-transferase U9"/>
    <property type="match status" value="1"/>
</dbReference>
<dbReference type="InterPro" id="IPR040079">
    <property type="entry name" value="Glutathione_S-Trfase"/>
</dbReference>
<evidence type="ECO:0000256" key="4">
    <source>
        <dbReference type="ARBA" id="ARBA00025743"/>
    </source>
</evidence>
<evidence type="ECO:0000256" key="2">
    <source>
        <dbReference type="ARBA" id="ARBA00022575"/>
    </source>
</evidence>
<dbReference type="AlphaFoldDB" id="A0AAV6HXS7"/>
<keyword evidence="9" id="KW-1185">Reference proteome</keyword>
<dbReference type="Pfam" id="PF02798">
    <property type="entry name" value="GST_N"/>
    <property type="match status" value="2"/>
</dbReference>
<dbReference type="InterPro" id="IPR036282">
    <property type="entry name" value="Glutathione-S-Trfase_C_sf"/>
</dbReference>
<feature type="domain" description="GST N-terminal" evidence="6">
    <location>
        <begin position="136"/>
        <end position="215"/>
    </location>
</feature>
<dbReference type="SFLD" id="SFLDG01152">
    <property type="entry name" value="Main.3:_Omega-_and_Tau-like"/>
    <property type="match status" value="1"/>
</dbReference>
<dbReference type="PROSITE" id="PS50405">
    <property type="entry name" value="GST_CTER"/>
    <property type="match status" value="1"/>
</dbReference>
<dbReference type="Proteomes" id="UP000823749">
    <property type="component" value="Chromosome 12"/>
</dbReference>
<dbReference type="GO" id="GO:0009407">
    <property type="term" value="P:toxin catabolic process"/>
    <property type="evidence" value="ECO:0007669"/>
    <property type="project" value="UniProtKB-ARBA"/>
</dbReference>
<dbReference type="GO" id="GO:0006749">
    <property type="term" value="P:glutathione metabolic process"/>
    <property type="evidence" value="ECO:0007669"/>
    <property type="project" value="InterPro"/>
</dbReference>
<proteinExistence type="inferred from homology"/>
<dbReference type="CDD" id="cd03185">
    <property type="entry name" value="GST_C_Tau"/>
    <property type="match status" value="1"/>
</dbReference>
<dbReference type="FunFam" id="3.40.30.10:FF:000044">
    <property type="entry name" value="Glutathione S-transferase GSTU6"/>
    <property type="match status" value="2"/>
</dbReference>
<feature type="domain" description="GST C-terminal" evidence="7">
    <location>
        <begin position="221"/>
        <end position="348"/>
    </location>
</feature>
<dbReference type="EMBL" id="JACTNZ010000012">
    <property type="protein sequence ID" value="KAG5521088.1"/>
    <property type="molecule type" value="Genomic_DNA"/>
</dbReference>
<evidence type="ECO:0000259" key="6">
    <source>
        <dbReference type="PROSITE" id="PS50404"/>
    </source>
</evidence>
<dbReference type="InterPro" id="IPR004045">
    <property type="entry name" value="Glutathione_S-Trfase_N"/>
</dbReference>
<feature type="domain" description="GST N-terminal" evidence="6">
    <location>
        <begin position="2"/>
        <end position="81"/>
    </location>
</feature>
<dbReference type="InterPro" id="IPR045074">
    <property type="entry name" value="GST_C_Tau"/>
</dbReference>
<dbReference type="InterPro" id="IPR036249">
    <property type="entry name" value="Thioredoxin-like_sf"/>
</dbReference>
<gene>
    <name evidence="8" type="ORF">RHGRI_033595</name>
</gene>
<dbReference type="InterPro" id="IPR045073">
    <property type="entry name" value="Omega/Tau-like"/>
</dbReference>
<comment type="caution">
    <text evidence="8">The sequence shown here is derived from an EMBL/GenBank/DDBJ whole genome shotgun (WGS) entry which is preliminary data.</text>
</comment>
<protein>
    <recommendedName>
        <fullName evidence="1">glutathione transferase</fullName>
        <ecNumber evidence="1">2.5.1.18</ecNumber>
    </recommendedName>
</protein>
<dbReference type="SFLD" id="SFLDS00019">
    <property type="entry name" value="Glutathione_Transferase_(cytos"/>
    <property type="match status" value="1"/>
</dbReference>
<dbReference type="GO" id="GO:0005737">
    <property type="term" value="C:cytoplasm"/>
    <property type="evidence" value="ECO:0007669"/>
    <property type="project" value="TreeGrafter"/>
</dbReference>
<evidence type="ECO:0000256" key="5">
    <source>
        <dbReference type="ARBA" id="ARBA00047960"/>
    </source>
</evidence>
<comment type="catalytic activity">
    <reaction evidence="5">
        <text>RX + glutathione = an S-substituted glutathione + a halide anion + H(+)</text>
        <dbReference type="Rhea" id="RHEA:16437"/>
        <dbReference type="ChEBI" id="CHEBI:15378"/>
        <dbReference type="ChEBI" id="CHEBI:16042"/>
        <dbReference type="ChEBI" id="CHEBI:17792"/>
        <dbReference type="ChEBI" id="CHEBI:57925"/>
        <dbReference type="ChEBI" id="CHEBI:90779"/>
        <dbReference type="EC" id="2.5.1.18"/>
    </reaction>
</comment>
<dbReference type="PANTHER" id="PTHR11260:SF615">
    <property type="entry name" value="GLUTATHIONE S-TRANSFERASE U17"/>
    <property type="match status" value="1"/>
</dbReference>
<reference evidence="8" key="1">
    <citation type="submission" date="2020-08" db="EMBL/GenBank/DDBJ databases">
        <title>Plant Genome Project.</title>
        <authorList>
            <person name="Zhang R.-G."/>
        </authorList>
    </citation>
    <scope>NUCLEOTIDE SEQUENCE</scope>
    <source>
        <strain evidence="8">WSP0</strain>
        <tissue evidence="8">Leaf</tissue>
    </source>
</reference>
<evidence type="ECO:0000313" key="8">
    <source>
        <dbReference type="EMBL" id="KAG5521088.1"/>
    </source>
</evidence>
<evidence type="ECO:0000259" key="7">
    <source>
        <dbReference type="PROSITE" id="PS50405"/>
    </source>
</evidence>
<dbReference type="SUPFAM" id="SSF52833">
    <property type="entry name" value="Thioredoxin-like"/>
    <property type="match status" value="2"/>
</dbReference>
<dbReference type="GO" id="GO:0004364">
    <property type="term" value="F:glutathione transferase activity"/>
    <property type="evidence" value="ECO:0007669"/>
    <property type="project" value="UniProtKB-EC"/>
</dbReference>
<evidence type="ECO:0000256" key="3">
    <source>
        <dbReference type="ARBA" id="ARBA00022679"/>
    </source>
</evidence>